<protein>
    <recommendedName>
        <fullName evidence="4">HTH merR-type domain-containing protein</fullName>
    </recommendedName>
</protein>
<reference evidence="2" key="1">
    <citation type="submission" date="2023-03" db="EMBL/GenBank/DDBJ databases">
        <title>Bacterial isolates from washroom surfaces on a university campus.</title>
        <authorList>
            <person name="Holman D.B."/>
            <person name="Gzyl K.E."/>
            <person name="Taheri A.E."/>
        </authorList>
    </citation>
    <scope>NUCLEOTIDE SEQUENCE</scope>
    <source>
        <strain evidence="2">RD03</strain>
    </source>
</reference>
<evidence type="ECO:0000256" key="1">
    <source>
        <dbReference type="SAM" id="Coils"/>
    </source>
</evidence>
<gene>
    <name evidence="2" type="ORF">P5X88_21050</name>
</gene>
<keyword evidence="1" id="KW-0175">Coiled coil</keyword>
<evidence type="ECO:0008006" key="4">
    <source>
        <dbReference type="Google" id="ProtNLM"/>
    </source>
</evidence>
<evidence type="ECO:0000313" key="3">
    <source>
        <dbReference type="Proteomes" id="UP001159179"/>
    </source>
</evidence>
<dbReference type="EMBL" id="JAROYP010000014">
    <property type="protein sequence ID" value="MDH5163426.1"/>
    <property type="molecule type" value="Genomic_DNA"/>
</dbReference>
<dbReference type="AlphaFoldDB" id="A0AAW6T3I5"/>
<name>A0AAW6T3I5_9BACI</name>
<proteinExistence type="predicted"/>
<feature type="coiled-coil region" evidence="1">
    <location>
        <begin position="174"/>
        <end position="217"/>
    </location>
</feature>
<comment type="caution">
    <text evidence="2">The sequence shown here is derived from an EMBL/GenBank/DDBJ whole genome shotgun (WGS) entry which is preliminary data.</text>
</comment>
<dbReference type="RefSeq" id="WP_280618137.1">
    <property type="nucleotide sequence ID" value="NZ_JAROYP010000014.1"/>
</dbReference>
<dbReference type="Proteomes" id="UP001159179">
    <property type="component" value="Unassembled WGS sequence"/>
</dbReference>
<evidence type="ECO:0000313" key="2">
    <source>
        <dbReference type="EMBL" id="MDH5163426.1"/>
    </source>
</evidence>
<sequence length="314" mass="36737">MKLDGNIKELIINEFQNDPIYKLAVINGLEEYFFSDSILSIHPETTYSTVECGKIIGRADSTIRNHFRTGLIDYIEPEKFGKYYRLNYKSIFKLHLIFLLMEKAGKGTIDILVELGAEPAVSLSHGTRIPRSQSLHNDSPSVYGQNLEDITLRMSQYEQVLQKLVFQNQIRDQKTEKLLEVKEIEMEIERLERQIEKVELEAEINHLEEKQSNLLISSLNKSLQKPSLLNVIKNSFSKEQAEITLDPLTQSMSENLRNKKLHYIEEKTKFPKEKLNELREKQKELLKEIQNLNQKEHLERETMSFLKEQTEINN</sequence>
<organism evidence="2 3">
    <name type="scientific">Heyndrickxia oleronia</name>
    <dbReference type="NCBI Taxonomy" id="38875"/>
    <lineage>
        <taxon>Bacteria</taxon>
        <taxon>Bacillati</taxon>
        <taxon>Bacillota</taxon>
        <taxon>Bacilli</taxon>
        <taxon>Bacillales</taxon>
        <taxon>Bacillaceae</taxon>
        <taxon>Heyndrickxia</taxon>
    </lineage>
</organism>
<accession>A0AAW6T3I5</accession>